<proteinExistence type="predicted"/>
<dbReference type="InterPro" id="IPR027417">
    <property type="entry name" value="P-loop_NTPase"/>
</dbReference>
<dbReference type="Pfam" id="PF08477">
    <property type="entry name" value="Roc"/>
    <property type="match status" value="1"/>
</dbReference>
<dbReference type="SUPFAM" id="SSF48452">
    <property type="entry name" value="TPR-like"/>
    <property type="match status" value="1"/>
</dbReference>
<dbReference type="EMBL" id="CALNXI010000022">
    <property type="protein sequence ID" value="CAH3015334.1"/>
    <property type="molecule type" value="Genomic_DNA"/>
</dbReference>
<dbReference type="SUPFAM" id="SSF52540">
    <property type="entry name" value="P-loop containing nucleoside triphosphate hydrolases"/>
    <property type="match status" value="1"/>
</dbReference>
<dbReference type="InterPro" id="IPR011990">
    <property type="entry name" value="TPR-like_helical_dom_sf"/>
</dbReference>
<comment type="caution">
    <text evidence="2">The sequence shown here is derived from an EMBL/GenBank/DDBJ whole genome shotgun (WGS) entry which is preliminary data.</text>
</comment>
<sequence length="1448" mass="165364">MTELKDSKDYGEQSLSLAKKIRERELEAEACHVLAWSYHKSGDYKESKEYGNQLLNIAMELGNKELEAKACHVLSWSYHMIGDVLQSQAKEVRNGEPTKEYVQSQSYSRRSLRIAQEVGNRELQAEALCALAWSLYRLRDFTESRKYCKQLLKIGREVQNWKLQAEAYFLLGWSYHLTDDFEESVRYSELCLRIAKAVYIPYLEKEAHIVRNLSLNRSPETVWYDRYEKLFLKFLDDYEEDVLEYSMSVPNEIKARGPRAKLAYENALKTGKVKVYRARIMLIGQDRAGKTSLKKSFLGLPFDPEEESTDGIEVDPSKFEVDIDQVKNWKRTDEKLGVSQFSSDLAKMVASYLQAIDDVAEEEGNVKKNEIEEIPREVSLVQVNACRKEQVRGTFGKAVEKETNTAVPTDLKIDPSLPPEEFTDHLVQLLGNLNLESDTTTVEHHMTLDLWDFAGQHLYYASYPVFLSTRAVYMLVYDLSKGSKETAQPCVKQGIRKVLLSNPNKETNLENLLSWLVSLNTMYSLKPEVNDKKVENLPYCRPPVFIVGTHADKPYQDIKEVELQIQQELSGKDYERHVIRPFFSVDNTQGSADDGVAALQKRMIDVLKQEPYMGEEVPIRWFNFEQVVKALIAKKVFYLNHDQLQDIIQRVCFIEDEDEVATMLDFYHDLGMIVRHRNTVVLRAQWLIEVFRQLITIRSFNEMEPRHSQLWKEMETTGALHMELVDHVFSKCCQQQGLIKEDILNMMEQFGLIVKFITSPTNEMYFVPCQLKTPPEFLCEMELSPSDPCSLYLHFKWGFVPHGLFCQLVSRCARWYCESGFKETPDFFDGAVRFFIGKKSFHQFILLCRKRFIKIILTQPKGSHREVNQASFAETNEVALLVRKLLEETLQTLIRELWWLRNLKCDWCVACPGCLRHEQVCSIHEQKCCTHEDCLCLLKVEGGIPRHCQKRLEMPTLPGLEKWFSLEGNNISVGVDKSKGKVSFYTPPLSKRMKDTALPVLRQIELESKEGTGKAELSGNFRKYTTEKGFVVSNNRGEGNCMFFALSEQLDLIKGTESSHGQLRETVVQYLKENPALPDGTELFHFVDGYSSWDAYLTSMMTDGTWGDHVILHGAANCFETCIQVVSSHHNDVIICPEYDVTASNRLVLGHVHELHYVSLIPPKEETASYQAEVTVTLLENEDLPTKSLPWNDSLLPTDMLLLTVEDCEFLSCLSCLNSSFCKSYRKDLGYVYFGDIGEGEMKLRIAVMKCCRGSITAGGSAVFVLAAVRVLRPKAVFLVGVCCSLKSSNVKLGDVVISEKLITCVPSSKQFGDKVPLKSLPLRMIPNAGDGWKAPLKDPKTLEVKIHRGDILSVPGEIDNKECCETLIKRFPQAVAMELEGQGLHAAAHDLDIPWIIIKGISDYKDGRKSGTDCWKKFASLMAASLTVHILSDPMVFRNWPHYTEKS</sequence>
<keyword evidence="3" id="KW-1185">Reference proteome</keyword>
<evidence type="ECO:0000313" key="3">
    <source>
        <dbReference type="Proteomes" id="UP001159427"/>
    </source>
</evidence>
<dbReference type="PROSITE" id="PS50802">
    <property type="entry name" value="OTU"/>
    <property type="match status" value="1"/>
</dbReference>
<dbReference type="Gene3D" id="1.25.40.10">
    <property type="entry name" value="Tetratricopeptide repeat domain"/>
    <property type="match status" value="2"/>
</dbReference>
<reference evidence="2 3" key="1">
    <citation type="submission" date="2022-05" db="EMBL/GenBank/DDBJ databases">
        <authorList>
            <consortium name="Genoscope - CEA"/>
            <person name="William W."/>
        </authorList>
    </citation>
    <scope>NUCLEOTIDE SEQUENCE [LARGE SCALE GENOMIC DNA]</scope>
</reference>
<dbReference type="Gene3D" id="1.10.10.10">
    <property type="entry name" value="Winged helix-like DNA-binding domain superfamily/Winged helix DNA-binding domain"/>
    <property type="match status" value="1"/>
</dbReference>
<feature type="domain" description="OTU" evidence="1">
    <location>
        <begin position="1030"/>
        <end position="1163"/>
    </location>
</feature>
<dbReference type="Gene3D" id="3.40.50.300">
    <property type="entry name" value="P-loop containing nucleotide triphosphate hydrolases"/>
    <property type="match status" value="1"/>
</dbReference>
<dbReference type="InterPro" id="IPR036388">
    <property type="entry name" value="WH-like_DNA-bd_sf"/>
</dbReference>
<dbReference type="InterPro" id="IPR019734">
    <property type="entry name" value="TPR_rpt"/>
</dbReference>
<dbReference type="PANTHER" id="PTHR47508:SF1">
    <property type="entry name" value="NON-SPECIFIC SERINE_THREONINE PROTEIN KINASE"/>
    <property type="match status" value="1"/>
</dbReference>
<dbReference type="Pfam" id="PF01048">
    <property type="entry name" value="PNP_UDP_1"/>
    <property type="match status" value="1"/>
</dbReference>
<accession>A0ABN8LK30</accession>
<dbReference type="InterPro" id="IPR035994">
    <property type="entry name" value="Nucleoside_phosphorylase_sf"/>
</dbReference>
<organism evidence="2 3">
    <name type="scientific">Porites evermanni</name>
    <dbReference type="NCBI Taxonomy" id="104178"/>
    <lineage>
        <taxon>Eukaryota</taxon>
        <taxon>Metazoa</taxon>
        <taxon>Cnidaria</taxon>
        <taxon>Anthozoa</taxon>
        <taxon>Hexacorallia</taxon>
        <taxon>Scleractinia</taxon>
        <taxon>Fungiina</taxon>
        <taxon>Poritidae</taxon>
        <taxon>Porites</taxon>
    </lineage>
</organism>
<evidence type="ECO:0000259" key="1">
    <source>
        <dbReference type="PROSITE" id="PS50802"/>
    </source>
</evidence>
<dbReference type="SUPFAM" id="SSF53167">
    <property type="entry name" value="Purine and uridine phosphorylases"/>
    <property type="match status" value="1"/>
</dbReference>
<dbReference type="Gene3D" id="3.40.50.1580">
    <property type="entry name" value="Nucleoside phosphorylase domain"/>
    <property type="match status" value="1"/>
</dbReference>
<dbReference type="InterPro" id="IPR003323">
    <property type="entry name" value="OTU_dom"/>
</dbReference>
<dbReference type="PANTHER" id="PTHR47508">
    <property type="entry name" value="SAM DOMAIN-CONTAINING PROTEIN-RELATED"/>
    <property type="match status" value="1"/>
</dbReference>
<evidence type="ECO:0000313" key="2">
    <source>
        <dbReference type="EMBL" id="CAH3015334.1"/>
    </source>
</evidence>
<gene>
    <name evidence="2" type="ORF">PEVE_00015499</name>
</gene>
<dbReference type="Proteomes" id="UP001159427">
    <property type="component" value="Unassembled WGS sequence"/>
</dbReference>
<dbReference type="Pfam" id="PF13181">
    <property type="entry name" value="TPR_8"/>
    <property type="match status" value="1"/>
</dbReference>
<dbReference type="Pfam" id="PF02338">
    <property type="entry name" value="OTU"/>
    <property type="match status" value="1"/>
</dbReference>
<name>A0ABN8LK30_9CNID</name>
<dbReference type="Pfam" id="PF13424">
    <property type="entry name" value="TPR_12"/>
    <property type="match status" value="1"/>
</dbReference>
<dbReference type="SMART" id="SM00028">
    <property type="entry name" value="TPR"/>
    <property type="match status" value="3"/>
</dbReference>
<dbReference type="CDD" id="cd22758">
    <property type="entry name" value="OTU_232R-like"/>
    <property type="match status" value="1"/>
</dbReference>
<dbReference type="InterPro" id="IPR038765">
    <property type="entry name" value="Papain-like_cys_pep_sf"/>
</dbReference>
<dbReference type="SUPFAM" id="SSF54001">
    <property type="entry name" value="Cysteine proteinases"/>
    <property type="match status" value="1"/>
</dbReference>
<dbReference type="Gene3D" id="3.90.70.80">
    <property type="match status" value="1"/>
</dbReference>
<protein>
    <recommendedName>
        <fullName evidence="1">OTU domain-containing protein</fullName>
    </recommendedName>
</protein>
<dbReference type="InterPro" id="IPR000845">
    <property type="entry name" value="Nucleoside_phosphorylase_d"/>
</dbReference>